<evidence type="ECO:0000259" key="5">
    <source>
        <dbReference type="Pfam" id="PF16870"/>
    </source>
</evidence>
<dbReference type="EMBL" id="JBEPCU010000612">
    <property type="protein sequence ID" value="MER6980736.1"/>
    <property type="molecule type" value="Genomic_DNA"/>
</dbReference>
<organism evidence="6 7">
    <name type="scientific">Streptomyces carpinensis</name>
    <dbReference type="NCBI Taxonomy" id="66369"/>
    <lineage>
        <taxon>Bacteria</taxon>
        <taxon>Bacillati</taxon>
        <taxon>Actinomycetota</taxon>
        <taxon>Actinomycetes</taxon>
        <taxon>Kitasatosporales</taxon>
        <taxon>Streptomycetaceae</taxon>
        <taxon>Streptomyces</taxon>
    </lineage>
</organism>
<evidence type="ECO:0000313" key="6">
    <source>
        <dbReference type="EMBL" id="MER6980736.1"/>
    </source>
</evidence>
<evidence type="ECO:0000256" key="1">
    <source>
        <dbReference type="ARBA" id="ARBA00001964"/>
    </source>
</evidence>
<dbReference type="Pfam" id="PF16870">
    <property type="entry name" value="OxoGdeHyase_C"/>
    <property type="match status" value="1"/>
</dbReference>
<keyword evidence="2" id="KW-0560">Oxidoreductase</keyword>
<dbReference type="Gene3D" id="3.40.50.11610">
    <property type="entry name" value="Multifunctional 2-oxoglutarate metabolism enzyme, C-terminal domain"/>
    <property type="match status" value="1"/>
</dbReference>
<proteinExistence type="predicted"/>
<dbReference type="PANTHER" id="PTHR23152:SF4">
    <property type="entry name" value="2-OXOADIPATE DEHYDROGENASE COMPLEX COMPONENT E1"/>
    <property type="match status" value="1"/>
</dbReference>
<keyword evidence="3" id="KW-0786">Thiamine pyrophosphate</keyword>
<evidence type="ECO:0000256" key="3">
    <source>
        <dbReference type="ARBA" id="ARBA00023052"/>
    </source>
</evidence>
<dbReference type="InterPro" id="IPR042179">
    <property type="entry name" value="KGD_C_sf"/>
</dbReference>
<dbReference type="Proteomes" id="UP001458415">
    <property type="component" value="Unassembled WGS sequence"/>
</dbReference>
<accession>A0ABV1W9A1</accession>
<dbReference type="InterPro" id="IPR011603">
    <property type="entry name" value="2oxoglutarate_DH_E1"/>
</dbReference>
<name>A0ABV1W9A1_9ACTN</name>
<gene>
    <name evidence="6" type="ORF">ABT317_28145</name>
</gene>
<keyword evidence="7" id="KW-1185">Reference proteome</keyword>
<feature type="region of interest" description="Disordered" evidence="4">
    <location>
        <begin position="59"/>
        <end position="86"/>
    </location>
</feature>
<dbReference type="InterPro" id="IPR031717">
    <property type="entry name" value="ODO-1/KGD_C"/>
</dbReference>
<feature type="domain" description="2-oxoglutarate dehydrogenase E1 component/KDG C-terminal" evidence="5">
    <location>
        <begin position="5"/>
        <end position="85"/>
    </location>
</feature>
<sequence>MSSRLSSFPEQELNAELARFPADAEVRWVQEEPENHGAWLFVGPHVQRLANRPVEHISRSQASAPAVASARRHTGEQKQLVASAFH</sequence>
<comment type="cofactor">
    <cofactor evidence="1">
        <name>thiamine diphosphate</name>
        <dbReference type="ChEBI" id="CHEBI:58937"/>
    </cofactor>
</comment>
<evidence type="ECO:0000256" key="4">
    <source>
        <dbReference type="SAM" id="MobiDB-lite"/>
    </source>
</evidence>
<evidence type="ECO:0000256" key="2">
    <source>
        <dbReference type="ARBA" id="ARBA00023002"/>
    </source>
</evidence>
<reference evidence="6 7" key="1">
    <citation type="submission" date="2024-06" db="EMBL/GenBank/DDBJ databases">
        <title>The Natural Products Discovery Center: Release of the First 8490 Sequenced Strains for Exploring Actinobacteria Biosynthetic Diversity.</title>
        <authorList>
            <person name="Kalkreuter E."/>
            <person name="Kautsar S.A."/>
            <person name="Yang D."/>
            <person name="Bader C.D."/>
            <person name="Teijaro C.N."/>
            <person name="Fluegel L."/>
            <person name="Davis C.M."/>
            <person name="Simpson J.R."/>
            <person name="Lauterbach L."/>
            <person name="Steele A.D."/>
            <person name="Gui C."/>
            <person name="Meng S."/>
            <person name="Li G."/>
            <person name="Viehrig K."/>
            <person name="Ye F."/>
            <person name="Su P."/>
            <person name="Kiefer A.F."/>
            <person name="Nichols A."/>
            <person name="Cepeda A.J."/>
            <person name="Yan W."/>
            <person name="Fan B."/>
            <person name="Jiang Y."/>
            <person name="Adhikari A."/>
            <person name="Zheng C.-J."/>
            <person name="Schuster L."/>
            <person name="Cowan T.M."/>
            <person name="Smanski M.J."/>
            <person name="Chevrette M.G."/>
            <person name="De Carvalho L.P.S."/>
            <person name="Shen B."/>
        </authorList>
    </citation>
    <scope>NUCLEOTIDE SEQUENCE [LARGE SCALE GENOMIC DNA]</scope>
    <source>
        <strain evidence="6 7">NPDC000634</strain>
    </source>
</reference>
<protein>
    <recommendedName>
        <fullName evidence="5">2-oxoglutarate dehydrogenase E1 component/KDG C-terminal domain-containing protein</fullName>
    </recommendedName>
</protein>
<dbReference type="PANTHER" id="PTHR23152">
    <property type="entry name" value="2-OXOGLUTARATE DEHYDROGENASE"/>
    <property type="match status" value="1"/>
</dbReference>
<evidence type="ECO:0000313" key="7">
    <source>
        <dbReference type="Proteomes" id="UP001458415"/>
    </source>
</evidence>
<comment type="caution">
    <text evidence="6">The sequence shown here is derived from an EMBL/GenBank/DDBJ whole genome shotgun (WGS) entry which is preliminary data.</text>
</comment>